<protein>
    <submittedName>
        <fullName evidence="2">Uncharacterized protein</fullName>
    </submittedName>
</protein>
<dbReference type="EMBL" id="PEZV01000038">
    <property type="protein sequence ID" value="PIT97085.1"/>
    <property type="molecule type" value="Genomic_DNA"/>
</dbReference>
<evidence type="ECO:0000313" key="2">
    <source>
        <dbReference type="EMBL" id="PIT97085.1"/>
    </source>
</evidence>
<organism evidence="2 3">
    <name type="scientific">Candidatus Berkelbacteria bacterium CG10_big_fil_rev_8_21_14_0_10_41_12</name>
    <dbReference type="NCBI Taxonomy" id="1974513"/>
    <lineage>
        <taxon>Bacteria</taxon>
        <taxon>Candidatus Berkelbacteria</taxon>
    </lineage>
</organism>
<evidence type="ECO:0000256" key="1">
    <source>
        <dbReference type="SAM" id="Phobius"/>
    </source>
</evidence>
<dbReference type="Proteomes" id="UP000228596">
    <property type="component" value="Unassembled WGS sequence"/>
</dbReference>
<gene>
    <name evidence="2" type="ORF">COT77_03425</name>
</gene>
<keyword evidence="1" id="KW-0472">Membrane</keyword>
<accession>A0A2M6WWB4</accession>
<evidence type="ECO:0000313" key="3">
    <source>
        <dbReference type="Proteomes" id="UP000228596"/>
    </source>
</evidence>
<sequence length="91" mass="10500">MKVNKIILRENYLKLIISAVLVGLNIYVGFLSFTKGATIFWLSFVLVWFDLLFGWIVQKRQIVLALLFWLAAFIILILAILFNIVILGRSI</sequence>
<name>A0A2M6WWB4_9BACT</name>
<feature type="transmembrane region" description="Helical" evidence="1">
    <location>
        <begin position="39"/>
        <end position="57"/>
    </location>
</feature>
<reference evidence="3" key="1">
    <citation type="submission" date="2017-09" db="EMBL/GenBank/DDBJ databases">
        <title>Depth-based differentiation of microbial function through sediment-hosted aquifers and enrichment of novel symbionts in the deep terrestrial subsurface.</title>
        <authorList>
            <person name="Probst A.J."/>
            <person name="Ladd B."/>
            <person name="Jarett J.K."/>
            <person name="Geller-Mcgrath D.E."/>
            <person name="Sieber C.M.K."/>
            <person name="Emerson J.B."/>
            <person name="Anantharaman K."/>
            <person name="Thomas B.C."/>
            <person name="Malmstrom R."/>
            <person name="Stieglmeier M."/>
            <person name="Klingl A."/>
            <person name="Woyke T."/>
            <person name="Ryan C.M."/>
            <person name="Banfield J.F."/>
        </authorList>
    </citation>
    <scope>NUCLEOTIDE SEQUENCE [LARGE SCALE GENOMIC DNA]</scope>
</reference>
<keyword evidence="1" id="KW-1133">Transmembrane helix</keyword>
<proteinExistence type="predicted"/>
<feature type="transmembrane region" description="Helical" evidence="1">
    <location>
        <begin position="64"/>
        <end position="86"/>
    </location>
</feature>
<feature type="transmembrane region" description="Helical" evidence="1">
    <location>
        <begin position="12"/>
        <end position="33"/>
    </location>
</feature>
<dbReference type="AlphaFoldDB" id="A0A2M6WWB4"/>
<comment type="caution">
    <text evidence="2">The sequence shown here is derived from an EMBL/GenBank/DDBJ whole genome shotgun (WGS) entry which is preliminary data.</text>
</comment>
<keyword evidence="1" id="KW-0812">Transmembrane</keyword>